<reference evidence="9" key="2">
    <citation type="submission" date="2018-05" db="EMBL/GenBank/DDBJ databases">
        <title>OpunRS2 (Oryza punctata Reference Sequence Version 2).</title>
        <authorList>
            <person name="Zhang J."/>
            <person name="Kudrna D."/>
            <person name="Lee S."/>
            <person name="Talag J."/>
            <person name="Welchert J."/>
            <person name="Wing R.A."/>
        </authorList>
    </citation>
    <scope>NUCLEOTIDE SEQUENCE [LARGE SCALE GENOMIC DNA]</scope>
</reference>
<evidence type="ECO:0000256" key="5">
    <source>
        <dbReference type="ARBA" id="ARBA00023055"/>
    </source>
</evidence>
<comment type="function">
    <text evidence="1">May be involved in the transport of sterols.</text>
</comment>
<evidence type="ECO:0000256" key="1">
    <source>
        <dbReference type="ARBA" id="ARBA00003361"/>
    </source>
</evidence>
<dbReference type="STRING" id="4537.A0A0E0LRC3"/>
<keyword evidence="10" id="KW-1185">Reference proteome</keyword>
<feature type="region of interest" description="Disordered" evidence="7">
    <location>
        <begin position="654"/>
        <end position="679"/>
    </location>
</feature>
<dbReference type="GO" id="GO:0032934">
    <property type="term" value="F:sterol binding"/>
    <property type="evidence" value="ECO:0007669"/>
    <property type="project" value="TreeGrafter"/>
</dbReference>
<evidence type="ECO:0000256" key="6">
    <source>
        <dbReference type="ARBA" id="ARBA00023121"/>
    </source>
</evidence>
<dbReference type="InterPro" id="IPR011993">
    <property type="entry name" value="PH-like_dom_sf"/>
</dbReference>
<name>A0A0E0LRC3_ORYPU</name>
<evidence type="ECO:0000313" key="9">
    <source>
        <dbReference type="EnsemblPlants" id="OPUNC08G03070.1"/>
    </source>
</evidence>
<organism evidence="9">
    <name type="scientific">Oryza punctata</name>
    <name type="common">Red rice</name>
    <dbReference type="NCBI Taxonomy" id="4537"/>
    <lineage>
        <taxon>Eukaryota</taxon>
        <taxon>Viridiplantae</taxon>
        <taxon>Streptophyta</taxon>
        <taxon>Embryophyta</taxon>
        <taxon>Tracheophyta</taxon>
        <taxon>Spermatophyta</taxon>
        <taxon>Magnoliopsida</taxon>
        <taxon>Liliopsida</taxon>
        <taxon>Poales</taxon>
        <taxon>Poaceae</taxon>
        <taxon>BOP clade</taxon>
        <taxon>Oryzoideae</taxon>
        <taxon>Oryzeae</taxon>
        <taxon>Oryzinae</taxon>
        <taxon>Oryza</taxon>
    </lineage>
</organism>
<dbReference type="Proteomes" id="UP000026962">
    <property type="component" value="Chromosome 8"/>
</dbReference>
<dbReference type="InterPro" id="IPR001849">
    <property type="entry name" value="PH_domain"/>
</dbReference>
<dbReference type="eggNOG" id="KOG1737">
    <property type="taxonomic scope" value="Eukaryota"/>
</dbReference>
<dbReference type="InterPro" id="IPR037239">
    <property type="entry name" value="OSBP_sf"/>
</dbReference>
<keyword evidence="3" id="KW-0813">Transport</keyword>
<dbReference type="SMART" id="SM00233">
    <property type="entry name" value="PH"/>
    <property type="match status" value="1"/>
</dbReference>
<evidence type="ECO:0000259" key="8">
    <source>
        <dbReference type="PROSITE" id="PS50003"/>
    </source>
</evidence>
<feature type="domain" description="PH" evidence="8">
    <location>
        <begin position="45"/>
        <end position="187"/>
    </location>
</feature>
<evidence type="ECO:0000256" key="4">
    <source>
        <dbReference type="ARBA" id="ARBA00023054"/>
    </source>
</evidence>
<dbReference type="Pfam" id="PF01237">
    <property type="entry name" value="Oxysterol_BP"/>
    <property type="match status" value="1"/>
</dbReference>
<dbReference type="Gene3D" id="2.40.160.120">
    <property type="match status" value="1"/>
</dbReference>
<sequence length="772" mass="87042">MTQSSGGAGVHHHHLNHHGLCCLSAAALPAPDAPPTPEPEAAGAAVAVAGVLHKWTNYGRGWRERWFSLHDGVLSYSKIRRDAAAGDEDGAGAGEVRLIGGASARIGAARRPDKPVGVVCLKGSVATLKNDEDSEVYPSVAVLSAFRESKSDDRRFYIFSPTKTLHLKTDSKEDRVAWIEALILARSFYSLRSLSGRITFVQSDVSVSTARLRNRMQQHGLNESLIQECEQIVLTEFSSFRKQLKLCYEDQLSLFGSCRHHFEEGKDASIIQGALTRNDFSSSRHGNFSEYSTTESDEFEKQDGADLTCEDESTFFDAADYFIEPNDRSSAMLSSTSCGEGLLDIQMEDSSHLLPQIKRRSKLPEPTEKERGISLWSIIKDSVGKDLTRVCLPVYFNEPLSSLQKGFEDLEYSHLLDQAYQYGKMGNSLMRILKVAAFAVSGYASSVARPCKPFNPLLGETYEADFPERGVRFFAEKVSHHPMLIACHCEGKGWKFWGDSNLKSKFWGQSIQVDPIGVLTVEFDDGDIFQWSKVTTTIHNLILGKLYCSHHGTMHIKGNRQYSCKLKFKEPSLLDRNPHLVQGFVEDDDGNKASFLIGKWDENMYYSNLDTSKVKSVDQLKGAVLLWEKNKPSPNPTRYNLSSFAITLNELSPDLQDKLPPTDSRLRPDQRHLENGEYEKANAEKLRLERRQRMSSKLQDNGWKPRWFQQDGEDGTYRFKGGYWEAREHGQWDDCLDIFGENKSQVNEKDIIVTSNFVTQVFTCWESIQTRQ</sequence>
<evidence type="ECO:0000313" key="10">
    <source>
        <dbReference type="Proteomes" id="UP000026962"/>
    </source>
</evidence>
<dbReference type="Gene3D" id="3.30.70.3490">
    <property type="match status" value="1"/>
</dbReference>
<feature type="compositionally biased region" description="Basic and acidic residues" evidence="7">
    <location>
        <begin position="664"/>
        <end position="679"/>
    </location>
</feature>
<dbReference type="FunFam" id="3.30.70.3490:FF:000013">
    <property type="entry name" value="Oxysterol-binding protein-related protein 2A"/>
    <property type="match status" value="1"/>
</dbReference>
<keyword evidence="6" id="KW-0446">Lipid-binding</keyword>
<keyword evidence="4" id="KW-0175">Coiled coil</keyword>
<dbReference type="EnsemblPlants" id="OPUNC08G03070.1">
    <property type="protein sequence ID" value="OPUNC08G03070.1"/>
    <property type="gene ID" value="OPUNC08G03070"/>
</dbReference>
<evidence type="ECO:0000256" key="7">
    <source>
        <dbReference type="SAM" id="MobiDB-lite"/>
    </source>
</evidence>
<dbReference type="PANTHER" id="PTHR10972:SF88">
    <property type="entry name" value="OXYSTEROL-BINDING PROTEIN-RELATED PROTEIN 2B"/>
    <property type="match status" value="1"/>
</dbReference>
<dbReference type="GO" id="GO:0005829">
    <property type="term" value="C:cytosol"/>
    <property type="evidence" value="ECO:0007669"/>
    <property type="project" value="TreeGrafter"/>
</dbReference>
<dbReference type="Gramene" id="OPUNC08G03070.1">
    <property type="protein sequence ID" value="OPUNC08G03070.1"/>
    <property type="gene ID" value="OPUNC08G03070"/>
</dbReference>
<dbReference type="SUPFAM" id="SSF50729">
    <property type="entry name" value="PH domain-like"/>
    <property type="match status" value="1"/>
</dbReference>
<dbReference type="PROSITE" id="PS50003">
    <property type="entry name" value="PH_DOMAIN"/>
    <property type="match status" value="1"/>
</dbReference>
<accession>A0A0E0LRC3</accession>
<protein>
    <recommendedName>
        <fullName evidence="8">PH domain-containing protein</fullName>
    </recommendedName>
</protein>
<evidence type="ECO:0000256" key="2">
    <source>
        <dbReference type="ARBA" id="ARBA00008842"/>
    </source>
</evidence>
<dbReference type="Gene3D" id="2.30.29.30">
    <property type="entry name" value="Pleckstrin-homology domain (PH domain)/Phosphotyrosine-binding domain (PTB)"/>
    <property type="match status" value="1"/>
</dbReference>
<evidence type="ECO:0000256" key="3">
    <source>
        <dbReference type="ARBA" id="ARBA00022448"/>
    </source>
</evidence>
<dbReference type="Pfam" id="PF00169">
    <property type="entry name" value="PH"/>
    <property type="match status" value="1"/>
</dbReference>
<reference evidence="9" key="1">
    <citation type="submission" date="2015-04" db="UniProtKB">
        <authorList>
            <consortium name="EnsemblPlants"/>
        </authorList>
    </citation>
    <scope>IDENTIFICATION</scope>
</reference>
<keyword evidence="5" id="KW-0445">Lipid transport</keyword>
<dbReference type="AlphaFoldDB" id="A0A0E0LRC3"/>
<dbReference type="SUPFAM" id="SSF144000">
    <property type="entry name" value="Oxysterol-binding protein-like"/>
    <property type="match status" value="1"/>
</dbReference>
<proteinExistence type="inferred from homology"/>
<dbReference type="GO" id="GO:0006869">
    <property type="term" value="P:lipid transport"/>
    <property type="evidence" value="ECO:0007669"/>
    <property type="project" value="UniProtKB-KW"/>
</dbReference>
<dbReference type="PANTHER" id="PTHR10972">
    <property type="entry name" value="OXYSTEROL-BINDING PROTEIN-RELATED"/>
    <property type="match status" value="1"/>
</dbReference>
<dbReference type="InterPro" id="IPR000648">
    <property type="entry name" value="Oxysterol-bd"/>
</dbReference>
<comment type="similarity">
    <text evidence="2">Belongs to the OSBP family.</text>
</comment>
<dbReference type="GO" id="GO:0016020">
    <property type="term" value="C:membrane"/>
    <property type="evidence" value="ECO:0007669"/>
    <property type="project" value="TreeGrafter"/>
</dbReference>
<dbReference type="FunFam" id="2.40.160.120:FF:000012">
    <property type="entry name" value="Oxysterol-binding protein-related protein 2A"/>
    <property type="match status" value="1"/>
</dbReference>